<feature type="domain" description="DUF4124" evidence="3">
    <location>
        <begin position="10"/>
        <end position="45"/>
    </location>
</feature>
<evidence type="ECO:0000256" key="1">
    <source>
        <dbReference type="SAM" id="MobiDB-lite"/>
    </source>
</evidence>
<evidence type="ECO:0000259" key="3">
    <source>
        <dbReference type="Pfam" id="PF13511"/>
    </source>
</evidence>
<dbReference type="AlphaFoldDB" id="A0A091ARS1"/>
<dbReference type="OrthoDB" id="5956287at2"/>
<dbReference type="EMBL" id="AVCK01000055">
    <property type="protein sequence ID" value="KFN42046.1"/>
    <property type="molecule type" value="Genomic_DNA"/>
</dbReference>
<feature type="compositionally biased region" description="Polar residues" evidence="1">
    <location>
        <begin position="167"/>
        <end position="177"/>
    </location>
</feature>
<proteinExistence type="predicted"/>
<organism evidence="4 5">
    <name type="scientific">Arenimonas metalli CF5-1</name>
    <dbReference type="NCBI Taxonomy" id="1384056"/>
    <lineage>
        <taxon>Bacteria</taxon>
        <taxon>Pseudomonadati</taxon>
        <taxon>Pseudomonadota</taxon>
        <taxon>Gammaproteobacteria</taxon>
        <taxon>Lysobacterales</taxon>
        <taxon>Lysobacteraceae</taxon>
        <taxon>Arenimonas</taxon>
    </lineage>
</organism>
<feature type="compositionally biased region" description="Pro residues" evidence="1">
    <location>
        <begin position="182"/>
        <end position="192"/>
    </location>
</feature>
<keyword evidence="2" id="KW-0732">Signal</keyword>
<name>A0A091ARS1_9GAMM</name>
<evidence type="ECO:0000313" key="5">
    <source>
        <dbReference type="Proteomes" id="UP000029393"/>
    </source>
</evidence>
<accession>A0A091ARS1</accession>
<evidence type="ECO:0000256" key="2">
    <source>
        <dbReference type="SAM" id="SignalP"/>
    </source>
</evidence>
<dbReference type="STRING" id="1384056.N787_04565"/>
<dbReference type="InterPro" id="IPR025392">
    <property type="entry name" value="DUF4124"/>
</dbReference>
<gene>
    <name evidence="4" type="ORF">N787_04565</name>
</gene>
<dbReference type="eggNOG" id="ENOG5032E70">
    <property type="taxonomic scope" value="Bacteria"/>
</dbReference>
<keyword evidence="5" id="KW-1185">Reference proteome</keyword>
<dbReference type="RefSeq" id="WP_034214701.1">
    <property type="nucleotide sequence ID" value="NZ_AVCK01000055.1"/>
</dbReference>
<feature type="region of interest" description="Disordered" evidence="1">
    <location>
        <begin position="142"/>
        <end position="196"/>
    </location>
</feature>
<feature type="chain" id="PRO_5001870832" description="DUF4124 domain-containing protein" evidence="2">
    <location>
        <begin position="19"/>
        <end position="227"/>
    </location>
</feature>
<dbReference type="Pfam" id="PF13511">
    <property type="entry name" value="DUF4124"/>
    <property type="match status" value="1"/>
</dbReference>
<evidence type="ECO:0000313" key="4">
    <source>
        <dbReference type="EMBL" id="KFN42046.1"/>
    </source>
</evidence>
<dbReference type="PATRIC" id="fig|1384056.3.peg.2433"/>
<reference evidence="4 5" key="1">
    <citation type="submission" date="2013-09" db="EMBL/GenBank/DDBJ databases">
        <title>Genome sequencing of Arenimonas metalli.</title>
        <authorList>
            <person name="Chen F."/>
            <person name="Wang G."/>
        </authorList>
    </citation>
    <scope>NUCLEOTIDE SEQUENCE [LARGE SCALE GENOMIC DNA]</scope>
    <source>
        <strain evidence="4 5">CF5-1</strain>
    </source>
</reference>
<protein>
    <recommendedName>
        <fullName evidence="3">DUF4124 domain-containing protein</fullName>
    </recommendedName>
</protein>
<dbReference type="Proteomes" id="UP000029393">
    <property type="component" value="Unassembled WGS sequence"/>
</dbReference>
<feature type="signal peptide" evidence="2">
    <location>
        <begin position="1"/>
        <end position="18"/>
    </location>
</feature>
<sequence>MRLLLPALMALLALPAPAAAQGVKRCTDAQGNTVFTDRPCASVDAVPKGAPAPAPGSYSPGFAPRGCARTADALLLGVRTSLEARDVNRLASYYHWAGTGTRGARQVMDELEAIAHRPLVAVSLAYPAEAVLADPLLAFGPGSGSEPDPASGLPNPAPERSRGAGPVSQTDTASMATGSEPDPVPAPAPGPRPVGLDVEQMAGAADAGSRSTRFRLQRHVGCWWLEL</sequence>
<comment type="caution">
    <text evidence="4">The sequence shown here is derived from an EMBL/GenBank/DDBJ whole genome shotgun (WGS) entry which is preliminary data.</text>
</comment>